<evidence type="ECO:0000313" key="5">
    <source>
        <dbReference type="Proteomes" id="UP000250043"/>
    </source>
</evidence>
<dbReference type="SUPFAM" id="SSF51735">
    <property type="entry name" value="NAD(P)-binding Rossmann-fold domains"/>
    <property type="match status" value="1"/>
</dbReference>
<feature type="domain" description="NAD-dependent epimerase/dehydratase" evidence="3">
    <location>
        <begin position="9"/>
        <end position="269"/>
    </location>
</feature>
<gene>
    <name evidence="4" type="ORF">OBBRIDRAFT_734272</name>
</gene>
<organism evidence="4 5">
    <name type="scientific">Obba rivulosa</name>
    <dbReference type="NCBI Taxonomy" id="1052685"/>
    <lineage>
        <taxon>Eukaryota</taxon>
        <taxon>Fungi</taxon>
        <taxon>Dikarya</taxon>
        <taxon>Basidiomycota</taxon>
        <taxon>Agaricomycotina</taxon>
        <taxon>Agaricomycetes</taxon>
        <taxon>Polyporales</taxon>
        <taxon>Gelatoporiaceae</taxon>
        <taxon>Obba</taxon>
    </lineage>
</organism>
<evidence type="ECO:0000313" key="4">
    <source>
        <dbReference type="EMBL" id="OCH88518.1"/>
    </source>
</evidence>
<dbReference type="PANTHER" id="PTHR10366:SF564">
    <property type="entry name" value="STEROL-4-ALPHA-CARBOXYLATE 3-DEHYDROGENASE, DECARBOXYLATING"/>
    <property type="match status" value="1"/>
</dbReference>
<dbReference type="EMBL" id="KV722450">
    <property type="protein sequence ID" value="OCH88518.1"/>
    <property type="molecule type" value="Genomic_DNA"/>
</dbReference>
<comment type="similarity">
    <text evidence="2">Belongs to the NAD(P)-dependent epimerase/dehydratase family. Dihydroflavonol-4-reductase subfamily.</text>
</comment>
<keyword evidence="5" id="KW-1185">Reference proteome</keyword>
<dbReference type="PANTHER" id="PTHR10366">
    <property type="entry name" value="NAD DEPENDENT EPIMERASE/DEHYDRATASE"/>
    <property type="match status" value="1"/>
</dbReference>
<reference evidence="4 5" key="1">
    <citation type="submission" date="2016-07" db="EMBL/GenBank/DDBJ databases">
        <title>Draft genome of the white-rot fungus Obba rivulosa 3A-2.</title>
        <authorList>
            <consortium name="DOE Joint Genome Institute"/>
            <person name="Miettinen O."/>
            <person name="Riley R."/>
            <person name="Acob R."/>
            <person name="Barry K."/>
            <person name="Cullen D."/>
            <person name="De Vries R."/>
            <person name="Hainaut M."/>
            <person name="Hatakka A."/>
            <person name="Henrissat B."/>
            <person name="Hilden K."/>
            <person name="Kuo R."/>
            <person name="Labutti K."/>
            <person name="Lipzen A."/>
            <person name="Makela M.R."/>
            <person name="Sandor L."/>
            <person name="Spatafora J.W."/>
            <person name="Grigoriev I.V."/>
            <person name="Hibbett D.S."/>
        </authorList>
    </citation>
    <scope>NUCLEOTIDE SEQUENCE [LARGE SCALE GENOMIC DNA]</scope>
    <source>
        <strain evidence="4 5">3A-2</strain>
    </source>
</reference>
<accession>A0A8E2API6</accession>
<keyword evidence="1" id="KW-0560">Oxidoreductase</keyword>
<evidence type="ECO:0000256" key="2">
    <source>
        <dbReference type="ARBA" id="ARBA00023445"/>
    </source>
</evidence>
<dbReference type="InterPro" id="IPR050425">
    <property type="entry name" value="NAD(P)_dehydrat-like"/>
</dbReference>
<dbReference type="InterPro" id="IPR001509">
    <property type="entry name" value="Epimerase_deHydtase"/>
</dbReference>
<dbReference type="Gene3D" id="3.40.50.720">
    <property type="entry name" value="NAD(P)-binding Rossmann-like Domain"/>
    <property type="match status" value="1"/>
</dbReference>
<name>A0A8E2API6_9APHY</name>
<dbReference type="InterPro" id="IPR036291">
    <property type="entry name" value="NAD(P)-bd_dom_sf"/>
</dbReference>
<evidence type="ECO:0000259" key="3">
    <source>
        <dbReference type="Pfam" id="PF01370"/>
    </source>
</evidence>
<dbReference type="AlphaFoldDB" id="A0A8E2API6"/>
<dbReference type="Proteomes" id="UP000250043">
    <property type="component" value="Unassembled WGS sequence"/>
</dbReference>
<dbReference type="Pfam" id="PF01370">
    <property type="entry name" value="Epimerase"/>
    <property type="match status" value="1"/>
</dbReference>
<sequence length="346" mass="37742">MPAVTSGKVLVTGANGYIAMWLVQSLLEQGFSVRGTVRSEQKAAHLRDVFKPFGDKLELVIVEDITKEGAFDEAVKGVDAIEHTASPFHTNAVEPDELIAPAVKGTTSVLYSALRHGASVKRIVVTSSCAAVLDPSAPRLFSEADWNESSIAEVRAQGRDATGIAKYRASKTLAERAAWEFYNTHKGSVGWDLVVLNPPFVFGPVLHLVEAPEKLNSSMLEWFHTVIKGGKDKAALSSLGSCWIDVRDLAEAHVRVLKVPEAGGERIIVSAGPFKWQDWVIATRSITSDVPAGDESYDPKTVNYGLDYDTSKAGRILGLEYRSMPESIRAMLEDFKIKGWWKPSSA</sequence>
<dbReference type="OrthoDB" id="2735536at2759"/>
<evidence type="ECO:0000256" key="1">
    <source>
        <dbReference type="ARBA" id="ARBA00023002"/>
    </source>
</evidence>
<dbReference type="CDD" id="cd05227">
    <property type="entry name" value="AR_SDR_e"/>
    <property type="match status" value="1"/>
</dbReference>
<proteinExistence type="inferred from homology"/>
<dbReference type="GO" id="GO:0016616">
    <property type="term" value="F:oxidoreductase activity, acting on the CH-OH group of donors, NAD or NADP as acceptor"/>
    <property type="evidence" value="ECO:0007669"/>
    <property type="project" value="TreeGrafter"/>
</dbReference>
<protein>
    <submittedName>
        <fullName evidence="4">NAD-P-binding protein</fullName>
    </submittedName>
</protein>